<protein>
    <submittedName>
        <fullName evidence="2">Uncharacterized protein</fullName>
    </submittedName>
</protein>
<dbReference type="EMBL" id="JARBJD010000015">
    <property type="protein sequence ID" value="KAK2961536.1"/>
    <property type="molecule type" value="Genomic_DNA"/>
</dbReference>
<proteinExistence type="predicted"/>
<accession>A0ABQ9YD03</accession>
<comment type="caution">
    <text evidence="2">The sequence shown here is derived from an EMBL/GenBank/DDBJ whole genome shotgun (WGS) entry which is preliminary data.</text>
</comment>
<feature type="region of interest" description="Disordered" evidence="1">
    <location>
        <begin position="12"/>
        <end position="71"/>
    </location>
</feature>
<evidence type="ECO:0000313" key="3">
    <source>
        <dbReference type="Proteomes" id="UP001281761"/>
    </source>
</evidence>
<feature type="compositionally biased region" description="Polar residues" evidence="1">
    <location>
        <begin position="22"/>
        <end position="37"/>
    </location>
</feature>
<reference evidence="2 3" key="1">
    <citation type="journal article" date="2022" name="bioRxiv">
        <title>Genomics of Preaxostyla Flagellates Illuminates Evolutionary Transitions and the Path Towards Mitochondrial Loss.</title>
        <authorList>
            <person name="Novak L.V.F."/>
            <person name="Treitli S.C."/>
            <person name="Pyrih J."/>
            <person name="Halakuc P."/>
            <person name="Pipaliya S.V."/>
            <person name="Vacek V."/>
            <person name="Brzon O."/>
            <person name="Soukal P."/>
            <person name="Eme L."/>
            <person name="Dacks J.B."/>
            <person name="Karnkowska A."/>
            <person name="Elias M."/>
            <person name="Hampl V."/>
        </authorList>
    </citation>
    <scope>NUCLEOTIDE SEQUENCE [LARGE SCALE GENOMIC DNA]</scope>
    <source>
        <strain evidence="2">NAU3</strain>
        <tissue evidence="2">Gut</tissue>
    </source>
</reference>
<feature type="compositionally biased region" description="Polar residues" evidence="1">
    <location>
        <begin position="47"/>
        <end position="71"/>
    </location>
</feature>
<organism evidence="2 3">
    <name type="scientific">Blattamonas nauphoetae</name>
    <dbReference type="NCBI Taxonomy" id="2049346"/>
    <lineage>
        <taxon>Eukaryota</taxon>
        <taxon>Metamonada</taxon>
        <taxon>Preaxostyla</taxon>
        <taxon>Oxymonadida</taxon>
        <taxon>Blattamonas</taxon>
    </lineage>
</organism>
<evidence type="ECO:0000256" key="1">
    <source>
        <dbReference type="SAM" id="MobiDB-lite"/>
    </source>
</evidence>
<keyword evidence="3" id="KW-1185">Reference proteome</keyword>
<dbReference type="Proteomes" id="UP001281761">
    <property type="component" value="Unassembled WGS sequence"/>
</dbReference>
<gene>
    <name evidence="2" type="ORF">BLNAU_3334</name>
</gene>
<sequence length="250" mass="27362">MDPPAISTVARRNMTSDPVIPPTTSFHTPRQTTSLPARTSGARSLPRTLSSPHRPSHSTLQRTMSTQTSQARSFQTRSAIKTGILNQLPIFATESQIIVIKKAATAVVLNALLILESSTPLQTLDPRPVSPLKLILNGVVEIFNSASNSPVNSLRSSPLSSLPTLPKQQMEKMDIERLLFKFAKLTFVFVQTTKRKAPKSEQQEAEMSRYDANDFSGLSSLLAILETETVSTRLVCQGDGLYLLTSAWNG</sequence>
<name>A0ABQ9YD03_9EUKA</name>
<evidence type="ECO:0000313" key="2">
    <source>
        <dbReference type="EMBL" id="KAK2961536.1"/>
    </source>
</evidence>